<dbReference type="SUPFAM" id="SSF56672">
    <property type="entry name" value="DNA/RNA polymerases"/>
    <property type="match status" value="1"/>
</dbReference>
<dbReference type="Gene3D" id="3.30.420.10">
    <property type="entry name" value="Ribonuclease H-like superfamily/Ribonuclease H"/>
    <property type="match status" value="1"/>
</dbReference>
<accession>A0A0V1K396</accession>
<dbReference type="InterPro" id="IPR043502">
    <property type="entry name" value="DNA/RNA_pol_sf"/>
</dbReference>
<proteinExistence type="predicted"/>
<dbReference type="GO" id="GO:0003676">
    <property type="term" value="F:nucleic acid binding"/>
    <property type="evidence" value="ECO:0007669"/>
    <property type="project" value="InterPro"/>
</dbReference>
<dbReference type="Proteomes" id="UP000054826">
    <property type="component" value="Unassembled WGS sequence"/>
</dbReference>
<dbReference type="InterPro" id="IPR036397">
    <property type="entry name" value="RNaseH_sf"/>
</dbReference>
<dbReference type="InterPro" id="IPR001584">
    <property type="entry name" value="Integrase_cat-core"/>
</dbReference>
<dbReference type="Pfam" id="PF05380">
    <property type="entry name" value="Peptidase_A17"/>
    <property type="match status" value="1"/>
</dbReference>
<dbReference type="InterPro" id="IPR012337">
    <property type="entry name" value="RNaseH-like_sf"/>
</dbReference>
<evidence type="ECO:0000313" key="2">
    <source>
        <dbReference type="EMBL" id="KRZ41705.1"/>
    </source>
</evidence>
<name>A0A0V1K396_TRIPS</name>
<organism evidence="2 3">
    <name type="scientific">Trichinella pseudospiralis</name>
    <name type="common">Parasitic roundworm</name>
    <dbReference type="NCBI Taxonomy" id="6337"/>
    <lineage>
        <taxon>Eukaryota</taxon>
        <taxon>Metazoa</taxon>
        <taxon>Ecdysozoa</taxon>
        <taxon>Nematoda</taxon>
        <taxon>Enoplea</taxon>
        <taxon>Dorylaimia</taxon>
        <taxon>Trichinellida</taxon>
        <taxon>Trichinellidae</taxon>
        <taxon>Trichinella</taxon>
    </lineage>
</organism>
<comment type="caution">
    <text evidence="2">The sequence shown here is derived from an EMBL/GenBank/DDBJ whole genome shotgun (WGS) entry which is preliminary data.</text>
</comment>
<dbReference type="GO" id="GO:0042575">
    <property type="term" value="C:DNA polymerase complex"/>
    <property type="evidence" value="ECO:0007669"/>
    <property type="project" value="UniProtKB-ARBA"/>
</dbReference>
<sequence length="396" mass="44017">MYLQISLRPEDRDVCRFLWQEAGAEAPVKTYRLTRVGFGLACSPFLAMQVVRQHARQCGEIDTLIDRVLTDMCVDDLATSCDDSGEARNLVQKLSDLMRSGGFSLKKWASNDVSALHDLPEEDQSPSGEGRLCKTLGLFWNRCSDHLNFVIPPAVELSRCDTKLQLVSLAARVFDPLGCLAPFTVRAKQLFQALGSGALTGMIASQRTSMSCGVDGRKNWTSCPQSELLSAPREQLQRVELHVFGDASETAYGAVAYLPCESRAVHIEIVADMTTMSFLAAFCCFVSRRGTPEVIQSDNFRTFKQADAFIRSLFVGKRAEEFQNELVCRGIQWRYTTERAPWSGGYWERLVRSVKNALRKPVTSSEQLNDSAKGPTASWSIVVSNQHHVTNTGLLV</sequence>
<dbReference type="AlphaFoldDB" id="A0A0V1K396"/>
<dbReference type="GO" id="GO:0015074">
    <property type="term" value="P:DNA integration"/>
    <property type="evidence" value="ECO:0007669"/>
    <property type="project" value="InterPro"/>
</dbReference>
<gene>
    <name evidence="2" type="ORF">T4C_5831</name>
</gene>
<evidence type="ECO:0000259" key="1">
    <source>
        <dbReference type="PROSITE" id="PS50994"/>
    </source>
</evidence>
<dbReference type="EMBL" id="JYDV01000019">
    <property type="protein sequence ID" value="KRZ41705.1"/>
    <property type="molecule type" value="Genomic_DNA"/>
</dbReference>
<dbReference type="PROSITE" id="PS50994">
    <property type="entry name" value="INTEGRASE"/>
    <property type="match status" value="1"/>
</dbReference>
<dbReference type="InterPro" id="IPR008042">
    <property type="entry name" value="Retrotrans_Pao"/>
</dbReference>
<dbReference type="SUPFAM" id="SSF53098">
    <property type="entry name" value="Ribonuclease H-like"/>
    <property type="match status" value="1"/>
</dbReference>
<reference evidence="2 3" key="1">
    <citation type="submission" date="2015-01" db="EMBL/GenBank/DDBJ databases">
        <title>Evolution of Trichinella species and genotypes.</title>
        <authorList>
            <person name="Korhonen P.K."/>
            <person name="Edoardo P."/>
            <person name="Giuseppe L.R."/>
            <person name="Gasser R.B."/>
        </authorList>
    </citation>
    <scope>NUCLEOTIDE SEQUENCE [LARGE SCALE GENOMIC DNA]</scope>
    <source>
        <strain evidence="2">ISS176</strain>
    </source>
</reference>
<protein>
    <recommendedName>
        <fullName evidence="1">Integrase catalytic domain-containing protein</fullName>
    </recommendedName>
</protein>
<feature type="domain" description="Integrase catalytic" evidence="1">
    <location>
        <begin position="228"/>
        <end position="396"/>
    </location>
</feature>
<dbReference type="PANTHER" id="PTHR47331:SF1">
    <property type="entry name" value="GAG-LIKE PROTEIN"/>
    <property type="match status" value="1"/>
</dbReference>
<evidence type="ECO:0000313" key="3">
    <source>
        <dbReference type="Proteomes" id="UP000054826"/>
    </source>
</evidence>
<dbReference type="PANTHER" id="PTHR47331">
    <property type="entry name" value="PHD-TYPE DOMAIN-CONTAINING PROTEIN"/>
    <property type="match status" value="1"/>
</dbReference>